<comment type="caution">
    <text evidence="1">The sequence shown here is derived from an EMBL/GenBank/DDBJ whole genome shotgun (WGS) entry which is preliminary data.</text>
</comment>
<reference evidence="2" key="1">
    <citation type="submission" date="2017-09" db="EMBL/GenBank/DDBJ databases">
        <title>Depth-based differentiation of microbial function through sediment-hosted aquifers and enrichment of novel symbionts in the deep terrestrial subsurface.</title>
        <authorList>
            <person name="Probst A.J."/>
            <person name="Ladd B."/>
            <person name="Jarett J.K."/>
            <person name="Geller-Mcgrath D.E."/>
            <person name="Sieber C.M.K."/>
            <person name="Emerson J.B."/>
            <person name="Anantharaman K."/>
            <person name="Thomas B.C."/>
            <person name="Malmstrom R."/>
            <person name="Stieglmeier M."/>
            <person name="Klingl A."/>
            <person name="Woyke T."/>
            <person name="Ryan C.M."/>
            <person name="Banfield J.F."/>
        </authorList>
    </citation>
    <scope>NUCLEOTIDE SEQUENCE [LARGE SCALE GENOMIC DNA]</scope>
</reference>
<dbReference type="AlphaFoldDB" id="A0A2M6ZFA9"/>
<organism evidence="1 2">
    <name type="scientific">Candidatus Desantisbacteria bacterium CG07_land_8_20_14_0_80_39_15</name>
    <dbReference type="NCBI Taxonomy" id="1974549"/>
    <lineage>
        <taxon>Bacteria</taxon>
        <taxon>Candidatus Desantisiibacteriota</taxon>
    </lineage>
</organism>
<accession>A0A2M6ZFA9</accession>
<dbReference type="EMBL" id="PEWN01000106">
    <property type="protein sequence ID" value="PIU51048.1"/>
    <property type="molecule type" value="Genomic_DNA"/>
</dbReference>
<proteinExistence type="predicted"/>
<dbReference type="Proteomes" id="UP000229227">
    <property type="component" value="Unassembled WGS sequence"/>
</dbReference>
<sequence>MKISVSGIVTACSISEHLFEMGEQIELQDLLRIMRLLGEKGKNIYQYFSSNAKIYYTDKEVTEDEFKTVLSKSGEDYKIEDIVNEETREDLLAKVKPLLELKCSATKKEITEKIAQRKDILFKYFRDRILDRRCKDWKGFIDDKEVIPACDHRTLLIFEEGSLSYKPLLPEGKIQFWAVGNEKLKINNNYETRRIGKNLFINLKDSDEKIMGLVEELWKEDPKDSLAVSAFEEGLDDENLGFRLPEEISYSTDIDNLSSYFGERHSSKFETFSLGLAGRQDLEFVRKNLNKTFLVTLDNIKVYTGRSFNKESFEKIALHLKVEHMDEKSIICRAVDEKTEEAISALWERTGNMYNRDKMEFKAVRLD</sequence>
<protein>
    <submittedName>
        <fullName evidence="1">Uncharacterized protein</fullName>
    </submittedName>
</protein>
<evidence type="ECO:0000313" key="2">
    <source>
        <dbReference type="Proteomes" id="UP000229227"/>
    </source>
</evidence>
<evidence type="ECO:0000313" key="1">
    <source>
        <dbReference type="EMBL" id="PIU51048.1"/>
    </source>
</evidence>
<gene>
    <name evidence="1" type="ORF">COS91_06610</name>
</gene>
<name>A0A2M6ZFA9_9BACT</name>